<evidence type="ECO:0000313" key="1">
    <source>
        <dbReference type="EMBL" id="KAG6953534.1"/>
    </source>
</evidence>
<comment type="caution">
    <text evidence="1">The sequence shown here is derived from an EMBL/GenBank/DDBJ whole genome shotgun (WGS) entry which is preliminary data.</text>
</comment>
<dbReference type="AlphaFoldDB" id="A0A8T1U2A6"/>
<dbReference type="EMBL" id="JAENGZ010000818">
    <property type="protein sequence ID" value="KAG6953534.1"/>
    <property type="molecule type" value="Genomic_DNA"/>
</dbReference>
<gene>
    <name evidence="1" type="ORF">JG687_00012339</name>
</gene>
<dbReference type="Proteomes" id="UP000688947">
    <property type="component" value="Unassembled WGS sequence"/>
</dbReference>
<protein>
    <submittedName>
        <fullName evidence="1">Uncharacterized protein</fullName>
    </submittedName>
</protein>
<name>A0A8T1U2A6_9STRA</name>
<dbReference type="OrthoDB" id="8196283at2759"/>
<evidence type="ECO:0000313" key="2">
    <source>
        <dbReference type="Proteomes" id="UP000688947"/>
    </source>
</evidence>
<sequence length="76" mass="8728">MQSARKAMYIKLHVSPEALKAGTISRETIRKSVEYHGYLVHAEAHGRKPDPPPKQLQQIINLRKVFVQANQHLFLL</sequence>
<proteinExistence type="predicted"/>
<reference evidence="1" key="1">
    <citation type="submission" date="2021-01" db="EMBL/GenBank/DDBJ databases">
        <title>Phytophthora aleatoria, a newly-described species from Pinus radiata is distinct from Phytophthora cactorum isolates based on comparative genomics.</title>
        <authorList>
            <person name="Mcdougal R."/>
            <person name="Panda P."/>
            <person name="Williams N."/>
            <person name="Studholme D.J."/>
        </authorList>
    </citation>
    <scope>NUCLEOTIDE SEQUENCE</scope>
    <source>
        <strain evidence="1">NZFS 3830</strain>
    </source>
</reference>
<organism evidence="1 2">
    <name type="scientific">Phytophthora cactorum</name>
    <dbReference type="NCBI Taxonomy" id="29920"/>
    <lineage>
        <taxon>Eukaryota</taxon>
        <taxon>Sar</taxon>
        <taxon>Stramenopiles</taxon>
        <taxon>Oomycota</taxon>
        <taxon>Peronosporomycetes</taxon>
        <taxon>Peronosporales</taxon>
        <taxon>Peronosporaceae</taxon>
        <taxon>Phytophthora</taxon>
    </lineage>
</organism>
<accession>A0A8T1U2A6</accession>